<accession>M2Z058</accession>
<dbReference type="Proteomes" id="UP000011744">
    <property type="component" value="Unassembled WGS sequence"/>
</dbReference>
<dbReference type="PATRIC" id="fig|1244869.3.peg.4397"/>
<dbReference type="EMBL" id="AONQ01000123">
    <property type="protein sequence ID" value="EME67645.1"/>
    <property type="molecule type" value="Genomic_DNA"/>
</dbReference>
<organism evidence="1 2">
    <name type="scientific">Paramagnetospirillum caucaseum</name>
    <dbReference type="NCBI Taxonomy" id="1244869"/>
    <lineage>
        <taxon>Bacteria</taxon>
        <taxon>Pseudomonadati</taxon>
        <taxon>Pseudomonadota</taxon>
        <taxon>Alphaproteobacteria</taxon>
        <taxon>Rhodospirillales</taxon>
        <taxon>Magnetospirillaceae</taxon>
        <taxon>Paramagnetospirillum</taxon>
    </lineage>
</organism>
<dbReference type="OrthoDB" id="7348910at2"/>
<comment type="caution">
    <text evidence="1">The sequence shown here is derived from an EMBL/GenBank/DDBJ whole genome shotgun (WGS) entry which is preliminary data.</text>
</comment>
<name>M2Z058_9PROT</name>
<gene>
    <name evidence="1" type="ORF">H261_22458</name>
</gene>
<reference evidence="1 2" key="1">
    <citation type="journal article" date="2014" name="Genome Announc.">
        <title>Draft Genome Sequence of Magnetospirillum sp. Strain SO-1, a Freshwater Magnetotactic Bacterium Isolated from the Ol'khovka River, Russia.</title>
        <authorList>
            <person name="Grouzdev D.S."/>
            <person name="Dziuba M.V."/>
            <person name="Sukhacheva M.S."/>
            <person name="Mardanov A.V."/>
            <person name="Beletskiy A.V."/>
            <person name="Kuznetsov B.B."/>
            <person name="Skryabin K.G."/>
        </authorList>
    </citation>
    <scope>NUCLEOTIDE SEQUENCE [LARGE SCALE GENOMIC DNA]</scope>
    <source>
        <strain evidence="1 2">SO-1</strain>
    </source>
</reference>
<evidence type="ECO:0000313" key="2">
    <source>
        <dbReference type="Proteomes" id="UP000011744"/>
    </source>
</evidence>
<proteinExistence type="predicted"/>
<evidence type="ECO:0000313" key="1">
    <source>
        <dbReference type="EMBL" id="EME67645.1"/>
    </source>
</evidence>
<dbReference type="AlphaFoldDB" id="M2Z058"/>
<protein>
    <submittedName>
        <fullName evidence="1">Uncharacterized protein</fullName>
    </submittedName>
</protein>
<sequence length="147" mass="16218">MEAAMLNLKLTSEKRPLVVETRRKSGREVVLDGITHQIELIKNPNYCVERTRYVKSETGTSRQVVARPPKPWFWLGADGTKLVQVKYGHSAVVEIEPAKPTVVAGKTDKDLIGVLEQIANAVKAGSLDSQIDIAKAKAKRNRVGKSE</sequence>
<keyword evidence="2" id="KW-1185">Reference proteome</keyword>